<dbReference type="EMBL" id="LN890655">
    <property type="protein sequence ID" value="CUS04191.2"/>
    <property type="molecule type" value="Genomic_DNA"/>
</dbReference>
<evidence type="ECO:0000259" key="1">
    <source>
        <dbReference type="Pfam" id="PF16363"/>
    </source>
</evidence>
<name>A0A160T282_9CHLR</name>
<dbReference type="Pfam" id="PF16363">
    <property type="entry name" value="GDP_Man_Dehyd"/>
    <property type="match status" value="1"/>
</dbReference>
<dbReference type="GO" id="GO:0016831">
    <property type="term" value="F:carboxy-lyase activity"/>
    <property type="evidence" value="ECO:0007669"/>
    <property type="project" value="InterPro"/>
</dbReference>
<dbReference type="InterPro" id="IPR036291">
    <property type="entry name" value="NAD(P)-bd_dom_sf"/>
</dbReference>
<reference evidence="2" key="1">
    <citation type="submission" date="2016-01" db="EMBL/GenBank/DDBJ databases">
        <authorList>
            <person name="Mcilroy J.S."/>
            <person name="Karst M S."/>
            <person name="Albertsen M."/>
        </authorList>
    </citation>
    <scope>NUCLEOTIDE SEQUENCE</scope>
    <source>
        <strain evidence="2">Cfx-K</strain>
    </source>
</reference>
<dbReference type="GO" id="GO:0008460">
    <property type="term" value="F:dTDP-glucose 4,6-dehydratase activity"/>
    <property type="evidence" value="ECO:0007669"/>
    <property type="project" value="UniProtKB-EC"/>
</dbReference>
<dbReference type="AlphaFoldDB" id="A0A160T282"/>
<gene>
    <name evidence="2" type="ORF">CFX0092_A2313</name>
</gene>
<organism evidence="2 3">
    <name type="scientific">Candidatus Promineifilum breve</name>
    <dbReference type="NCBI Taxonomy" id="1806508"/>
    <lineage>
        <taxon>Bacteria</taxon>
        <taxon>Bacillati</taxon>
        <taxon>Chloroflexota</taxon>
        <taxon>Ardenticatenia</taxon>
        <taxon>Candidatus Promineifilales</taxon>
        <taxon>Candidatus Promineifilaceae</taxon>
        <taxon>Candidatus Promineifilum</taxon>
    </lineage>
</organism>
<dbReference type="SUPFAM" id="SSF51735">
    <property type="entry name" value="NAD(P)-binding Rossmann-fold domains"/>
    <property type="match status" value="1"/>
</dbReference>
<dbReference type="KEGG" id="pbf:CFX0092_A2313"/>
<dbReference type="CDD" id="cd05257">
    <property type="entry name" value="Arna_like_SDR_e"/>
    <property type="match status" value="1"/>
</dbReference>
<sequence>MSEWNGRRVLVTGAGGFIGSQLTEALARGGANVRAFVRYNSRGDSGLLRQLPPEIARELDVVAGDLRDPAAVAGAVAGVEIVFHLGAIISIPYSYKHPYETAETNFMGTLNVLEACRAQGVARLVHTSTSEVYGTAQFTPMDESHPLQGQSPYSASKIGADKLVESYYRAFNLPAVTVRPFNTYGPRQSARAVIPTIITQALTGDCIRLGNLTARRDFTYVGDTVSGFLRAAVAPDVAGQEVNLGTGQDIAIGELAERIIARVGRPVTIAAESERLRPEKSEVMRLLSDNGLARRALGWEPLYSLDEGLGETIAWIAGHLDFYRVGRYEI</sequence>
<dbReference type="InterPro" id="IPR016040">
    <property type="entry name" value="NAD(P)-bd_dom"/>
</dbReference>
<dbReference type="PANTHER" id="PTHR43000">
    <property type="entry name" value="DTDP-D-GLUCOSE 4,6-DEHYDRATASE-RELATED"/>
    <property type="match status" value="1"/>
</dbReference>
<dbReference type="OrthoDB" id="9803061at2"/>
<dbReference type="Proteomes" id="UP000215027">
    <property type="component" value="Chromosome I"/>
</dbReference>
<dbReference type="RefSeq" id="WP_095043575.1">
    <property type="nucleotide sequence ID" value="NZ_LN890655.1"/>
</dbReference>
<feature type="domain" description="NAD(P)-binding" evidence="1">
    <location>
        <begin position="10"/>
        <end position="311"/>
    </location>
</feature>
<protein>
    <submittedName>
        <fullName evidence="2">dTDP-glucose 4,6-dehydratase</fullName>
        <ecNumber evidence="2">4.2.1.46</ecNumber>
    </submittedName>
</protein>
<dbReference type="Gene3D" id="3.40.50.720">
    <property type="entry name" value="NAD(P)-binding Rossmann-like Domain"/>
    <property type="match status" value="1"/>
</dbReference>
<accession>A0A160T282</accession>
<keyword evidence="3" id="KW-1185">Reference proteome</keyword>
<proteinExistence type="predicted"/>
<evidence type="ECO:0000313" key="2">
    <source>
        <dbReference type="EMBL" id="CUS04191.2"/>
    </source>
</evidence>
<keyword evidence="2" id="KW-0456">Lyase</keyword>
<dbReference type="EC" id="4.2.1.46" evidence="2"/>
<evidence type="ECO:0000313" key="3">
    <source>
        <dbReference type="Proteomes" id="UP000215027"/>
    </source>
</evidence>
<dbReference type="InterPro" id="IPR045869">
    <property type="entry name" value="Arna-like_SDR_e"/>
</dbReference>